<dbReference type="AlphaFoldDB" id="A0A240UI29"/>
<organism evidence="1 2">
    <name type="scientific">Acidovorax carolinensis</name>
    <dbReference type="NCBI Taxonomy" id="553814"/>
    <lineage>
        <taxon>Bacteria</taxon>
        <taxon>Pseudomonadati</taxon>
        <taxon>Pseudomonadota</taxon>
        <taxon>Betaproteobacteria</taxon>
        <taxon>Burkholderiales</taxon>
        <taxon>Comamonadaceae</taxon>
        <taxon>Acidovorax</taxon>
    </lineage>
</organism>
<dbReference type="EMBL" id="CP021367">
    <property type="protein sequence ID" value="ART61151.1"/>
    <property type="molecule type" value="Genomic_DNA"/>
</dbReference>
<reference evidence="1" key="1">
    <citation type="submission" date="2017-05" db="EMBL/GenBank/DDBJ databases">
        <title>Polyphasic characterization of four soil-derived phenanthrene-degrading Acidovorax strains and proposal of Acidovorax phenanthrenivorans sp. nov.</title>
        <authorList>
            <person name="Singleton D."/>
            <person name="Lee J."/>
            <person name="Dickey A.N."/>
            <person name="Stroud A."/>
            <person name="Scholl E.H."/>
            <person name="Wright F.A."/>
            <person name="Aitken M.D."/>
        </authorList>
    </citation>
    <scope>NUCLEOTIDE SEQUENCE</scope>
    <source>
        <strain evidence="1">P4</strain>
        <plasmid evidence="1">pACP4.1</plasmid>
    </source>
</reference>
<gene>
    <name evidence="1" type="ORF">CBP36_19480</name>
</gene>
<dbReference type="RefSeq" id="WP_086928924.1">
    <property type="nucleotide sequence ID" value="NZ_CP021363.1"/>
</dbReference>
<accession>A0A240UI29</accession>
<protein>
    <recommendedName>
        <fullName evidence="3">DUF2147 domain-containing protein</fullName>
    </recommendedName>
</protein>
<keyword evidence="1" id="KW-0614">Plasmid</keyword>
<keyword evidence="2" id="KW-1185">Reference proteome</keyword>
<dbReference type="OrthoDB" id="1682314at2"/>
<evidence type="ECO:0000313" key="1">
    <source>
        <dbReference type="EMBL" id="ART61151.1"/>
    </source>
</evidence>
<proteinExistence type="predicted"/>
<dbReference type="Proteomes" id="UP000194440">
    <property type="component" value="Plasmid pACP4.1"/>
</dbReference>
<geneLocation type="plasmid" evidence="1 2">
    <name>pACP4.1</name>
</geneLocation>
<evidence type="ECO:0000313" key="2">
    <source>
        <dbReference type="Proteomes" id="UP000194440"/>
    </source>
</evidence>
<name>A0A240UI29_9BURK</name>
<dbReference type="KEGG" id="acip:CBP36_19480"/>
<sequence length="115" mass="12535">MSHIKNIAIIIAAAVITACGGSTGDKFVGKWVNLGDPDIKLEIEKDSGGKTFTLTDQMTWMGKPLVAKYTATVEDESLMMKTPRGKMPLFIDKNGVLQASMGRGCPKCDQWERAK</sequence>
<evidence type="ECO:0008006" key="3">
    <source>
        <dbReference type="Google" id="ProtNLM"/>
    </source>
</evidence>
<dbReference type="PROSITE" id="PS51257">
    <property type="entry name" value="PROKAR_LIPOPROTEIN"/>
    <property type="match status" value="1"/>
</dbReference>
<dbReference type="KEGG" id="acis:CBP35_19430"/>